<sequence length="236" mass="26213">MYYHFYARLVRSAKVVCVSVFLRRAPEHRLPASSDDAYTAFLWLRAVARGELQEPWLEGCGDFRRVFLVGDRTGIYLVHQVAAREGAEDVEPVKIAGGVPIHPGFQRAKPSKSFSELPDNPLLTREMVNKFMSLALPIGSTKDQPITCPVGPQAPPLESLSLPPMLVVVAEMDLLRDTDLEYCEATKEAGKEVEVLINEGMDHCFYLNKAAIDSDVETAAQVDKLIEEIVSFINGH</sequence>
<dbReference type="SUPFAM" id="SSF53474">
    <property type="entry name" value="alpha/beta-Hydrolases"/>
    <property type="match status" value="1"/>
</dbReference>
<evidence type="ECO:0000313" key="3">
    <source>
        <dbReference type="EMBL" id="KDP26286.1"/>
    </source>
</evidence>
<gene>
    <name evidence="3" type="ORF">JCGZ_22310</name>
</gene>
<dbReference type="PANTHER" id="PTHR23024">
    <property type="entry name" value="ARYLACETAMIDE DEACETYLASE"/>
    <property type="match status" value="1"/>
</dbReference>
<organism evidence="3 4">
    <name type="scientific">Jatropha curcas</name>
    <name type="common">Barbados nut</name>
    <dbReference type="NCBI Taxonomy" id="180498"/>
    <lineage>
        <taxon>Eukaryota</taxon>
        <taxon>Viridiplantae</taxon>
        <taxon>Streptophyta</taxon>
        <taxon>Embryophyta</taxon>
        <taxon>Tracheophyta</taxon>
        <taxon>Spermatophyta</taxon>
        <taxon>Magnoliopsida</taxon>
        <taxon>eudicotyledons</taxon>
        <taxon>Gunneridae</taxon>
        <taxon>Pentapetalae</taxon>
        <taxon>rosids</taxon>
        <taxon>fabids</taxon>
        <taxon>Malpighiales</taxon>
        <taxon>Euphorbiaceae</taxon>
        <taxon>Crotonoideae</taxon>
        <taxon>Jatropheae</taxon>
        <taxon>Jatropha</taxon>
    </lineage>
</organism>
<evidence type="ECO:0000259" key="2">
    <source>
        <dbReference type="Pfam" id="PF07859"/>
    </source>
</evidence>
<dbReference type="Pfam" id="PF07859">
    <property type="entry name" value="Abhydrolase_3"/>
    <property type="match status" value="1"/>
</dbReference>
<dbReference type="InterPro" id="IPR013094">
    <property type="entry name" value="AB_hydrolase_3"/>
</dbReference>
<dbReference type="Gene3D" id="3.40.50.1820">
    <property type="entry name" value="alpha/beta hydrolase"/>
    <property type="match status" value="1"/>
</dbReference>
<proteinExistence type="inferred from homology"/>
<protein>
    <recommendedName>
        <fullName evidence="2">Alpha/beta hydrolase fold-3 domain-containing protein</fullName>
    </recommendedName>
</protein>
<dbReference type="OrthoDB" id="408631at2759"/>
<dbReference type="Proteomes" id="UP000027138">
    <property type="component" value="Unassembled WGS sequence"/>
</dbReference>
<dbReference type="PANTHER" id="PTHR23024:SF139">
    <property type="entry name" value="CARBOXYLESTERASE 15-RELATED"/>
    <property type="match status" value="1"/>
</dbReference>
<evidence type="ECO:0000256" key="1">
    <source>
        <dbReference type="ARBA" id="ARBA00010515"/>
    </source>
</evidence>
<dbReference type="InterPro" id="IPR050466">
    <property type="entry name" value="Carboxylest/Gibb_receptor"/>
</dbReference>
<name>A0A067JQR7_JATCU</name>
<comment type="similarity">
    <text evidence="1">Belongs to the 'GDXG' lipolytic enzyme family.</text>
</comment>
<reference evidence="3 4" key="1">
    <citation type="journal article" date="2014" name="PLoS ONE">
        <title>Global Analysis of Gene Expression Profiles in Physic Nut (Jatropha curcas L.) Seedlings Exposed to Salt Stress.</title>
        <authorList>
            <person name="Zhang L."/>
            <person name="Zhang C."/>
            <person name="Wu P."/>
            <person name="Chen Y."/>
            <person name="Li M."/>
            <person name="Jiang H."/>
            <person name="Wu G."/>
        </authorList>
    </citation>
    <scope>NUCLEOTIDE SEQUENCE [LARGE SCALE GENOMIC DNA]</scope>
    <source>
        <strain evidence="4">cv. GZQX0401</strain>
        <tissue evidence="3">Young leaves</tissue>
    </source>
</reference>
<dbReference type="GO" id="GO:0016787">
    <property type="term" value="F:hydrolase activity"/>
    <property type="evidence" value="ECO:0007669"/>
    <property type="project" value="InterPro"/>
</dbReference>
<dbReference type="InterPro" id="IPR029058">
    <property type="entry name" value="AB_hydrolase_fold"/>
</dbReference>
<keyword evidence="4" id="KW-1185">Reference proteome</keyword>
<dbReference type="EMBL" id="KK914901">
    <property type="protein sequence ID" value="KDP26286.1"/>
    <property type="molecule type" value="Genomic_DNA"/>
</dbReference>
<accession>A0A067JQR7</accession>
<evidence type="ECO:0000313" key="4">
    <source>
        <dbReference type="Proteomes" id="UP000027138"/>
    </source>
</evidence>
<feature type="domain" description="Alpha/beta hydrolase fold-3" evidence="2">
    <location>
        <begin position="5"/>
        <end position="206"/>
    </location>
</feature>
<dbReference type="AlphaFoldDB" id="A0A067JQR7"/>